<feature type="transmembrane region" description="Helical" evidence="5">
    <location>
        <begin position="34"/>
        <end position="52"/>
    </location>
</feature>
<reference evidence="7" key="1">
    <citation type="submission" date="2021-08" db="EMBL/GenBank/DDBJ databases">
        <title>Complete genome sequence of Pseudomonas phytophila.</title>
        <authorList>
            <person name="Weir B.S."/>
            <person name="Templeton M.D."/>
            <person name="Arshed S."/>
            <person name="Andersen M.T."/>
            <person name="Jayaraman J."/>
        </authorList>
    </citation>
    <scope>NUCLEOTIDE SEQUENCE</scope>
    <source>
        <strain evidence="7">ICMP 23753</strain>
    </source>
</reference>
<evidence type="ECO:0000256" key="5">
    <source>
        <dbReference type="SAM" id="Phobius"/>
    </source>
</evidence>
<dbReference type="EMBL" id="CP081201">
    <property type="protein sequence ID" value="UXZ96981.1"/>
    <property type="molecule type" value="Genomic_DNA"/>
</dbReference>
<protein>
    <submittedName>
        <fullName evidence="7">O-antigen ligase family protein</fullName>
    </submittedName>
</protein>
<feature type="transmembrane region" description="Helical" evidence="5">
    <location>
        <begin position="116"/>
        <end position="138"/>
    </location>
</feature>
<feature type="transmembrane region" description="Helical" evidence="5">
    <location>
        <begin position="335"/>
        <end position="354"/>
    </location>
</feature>
<feature type="transmembrane region" description="Helical" evidence="5">
    <location>
        <begin position="89"/>
        <end position="109"/>
    </location>
</feature>
<keyword evidence="2 5" id="KW-0812">Transmembrane</keyword>
<organism evidence="7 8">
    <name type="scientific">Pseudomonas phytophila</name>
    <dbReference type="NCBI Taxonomy" id="2867264"/>
    <lineage>
        <taxon>Bacteria</taxon>
        <taxon>Pseudomonadati</taxon>
        <taxon>Pseudomonadota</taxon>
        <taxon>Gammaproteobacteria</taxon>
        <taxon>Pseudomonadales</taxon>
        <taxon>Pseudomonadaceae</taxon>
        <taxon>Pseudomonas</taxon>
    </lineage>
</organism>
<evidence type="ECO:0000256" key="2">
    <source>
        <dbReference type="ARBA" id="ARBA00022692"/>
    </source>
</evidence>
<feature type="transmembrane region" description="Helical" evidence="5">
    <location>
        <begin position="150"/>
        <end position="171"/>
    </location>
</feature>
<keyword evidence="3 5" id="KW-1133">Transmembrane helix</keyword>
<dbReference type="InterPro" id="IPR051533">
    <property type="entry name" value="WaaL-like"/>
</dbReference>
<dbReference type="InterPro" id="IPR007016">
    <property type="entry name" value="O-antigen_ligase-rel_domated"/>
</dbReference>
<feature type="transmembrane region" description="Helical" evidence="5">
    <location>
        <begin position="64"/>
        <end position="83"/>
    </location>
</feature>
<feature type="domain" description="O-antigen ligase-related" evidence="6">
    <location>
        <begin position="194"/>
        <end position="312"/>
    </location>
</feature>
<keyword evidence="4 5" id="KW-0472">Membrane</keyword>
<evidence type="ECO:0000256" key="1">
    <source>
        <dbReference type="ARBA" id="ARBA00004141"/>
    </source>
</evidence>
<dbReference type="PANTHER" id="PTHR37422:SF13">
    <property type="entry name" value="LIPOPOLYSACCHARIDE BIOSYNTHESIS PROTEIN PA4999-RELATED"/>
    <property type="match status" value="1"/>
</dbReference>
<dbReference type="Proteomes" id="UP001063228">
    <property type="component" value="Chromosome"/>
</dbReference>
<dbReference type="PANTHER" id="PTHR37422">
    <property type="entry name" value="TEICHURONIC ACID BIOSYNTHESIS PROTEIN TUAE"/>
    <property type="match status" value="1"/>
</dbReference>
<name>A0ABY6FHB8_9PSED</name>
<dbReference type="Pfam" id="PF04932">
    <property type="entry name" value="Wzy_C"/>
    <property type="match status" value="1"/>
</dbReference>
<evidence type="ECO:0000313" key="7">
    <source>
        <dbReference type="EMBL" id="UXZ96981.1"/>
    </source>
</evidence>
<feature type="transmembrane region" description="Helical" evidence="5">
    <location>
        <begin position="203"/>
        <end position="219"/>
    </location>
</feature>
<evidence type="ECO:0000256" key="4">
    <source>
        <dbReference type="ARBA" id="ARBA00023136"/>
    </source>
</evidence>
<feature type="transmembrane region" description="Helical" evidence="5">
    <location>
        <begin position="10"/>
        <end position="28"/>
    </location>
</feature>
<sequence length="393" mass="42939">MTKLVEKAPLAGWASIGFFILLCGPWVLPDNKLYHQLIIFSLWLPALLGVFRQSIRRLIKLPEVFFFVVFSIWTLCVLGVQGADEPGKGKIVLYVTLTLLGVLLAAQHAKWRLESLLFCSSVVGGIFAAVSVICFYSGPQASGGRMIALGLWDTVIMAAHAVGALAIIGVFMSQTRRFSWPALSLLMIPAAGYLMFLGLSQTRGVWIALVAMMIVMVIARPSRLGVGLIVFMAISVAGVALSDPGLLLQRGVSYRPYLWSGGIQLIEQHWATGLGFHEYLITVPVAGSFKHPHNLFLDTGVRLGLPGLLIFCCLWLTVGWRGWVSRAEPLGQALLALWVFSSVSLMTDGIGLWLKPNADWLITWLPVCLSIVLAYRSTSVEALEPAKPARPIL</sequence>
<proteinExistence type="predicted"/>
<accession>A0ABY6FHB8</accession>
<dbReference type="GO" id="GO:0016874">
    <property type="term" value="F:ligase activity"/>
    <property type="evidence" value="ECO:0007669"/>
    <property type="project" value="UniProtKB-KW"/>
</dbReference>
<evidence type="ECO:0000313" key="8">
    <source>
        <dbReference type="Proteomes" id="UP001063228"/>
    </source>
</evidence>
<evidence type="ECO:0000256" key="3">
    <source>
        <dbReference type="ARBA" id="ARBA00022989"/>
    </source>
</evidence>
<feature type="transmembrane region" description="Helical" evidence="5">
    <location>
        <begin position="226"/>
        <end position="248"/>
    </location>
</feature>
<feature type="transmembrane region" description="Helical" evidence="5">
    <location>
        <begin position="178"/>
        <end position="197"/>
    </location>
</feature>
<keyword evidence="8" id="KW-1185">Reference proteome</keyword>
<feature type="transmembrane region" description="Helical" evidence="5">
    <location>
        <begin position="303"/>
        <end position="323"/>
    </location>
</feature>
<evidence type="ECO:0000259" key="6">
    <source>
        <dbReference type="Pfam" id="PF04932"/>
    </source>
</evidence>
<comment type="subcellular location">
    <subcellularLocation>
        <location evidence="1">Membrane</location>
        <topology evidence="1">Multi-pass membrane protein</topology>
    </subcellularLocation>
</comment>
<dbReference type="RefSeq" id="WP_263269979.1">
    <property type="nucleotide sequence ID" value="NZ_CP081201.1"/>
</dbReference>
<keyword evidence="7" id="KW-0436">Ligase</keyword>
<gene>
    <name evidence="7" type="ORF">K3169_03450</name>
</gene>